<gene>
    <name evidence="3" type="primary">est</name>
    <name evidence="3" type="ORF">BN1080_02407</name>
</gene>
<dbReference type="PIRSF" id="PIRSF017388">
    <property type="entry name" value="Esterase_lipase"/>
    <property type="match status" value="1"/>
</dbReference>
<dbReference type="InterPro" id="IPR022742">
    <property type="entry name" value="Hydrolase_4"/>
</dbReference>
<feature type="active site" description="Charge relay system" evidence="1">
    <location>
        <position position="222"/>
    </location>
</feature>
<evidence type="ECO:0000313" key="3">
    <source>
        <dbReference type="EMBL" id="CEG23430.1"/>
    </source>
</evidence>
<dbReference type="OrthoDB" id="9800213at2"/>
<keyword evidence="4" id="KW-1185">Reference proteome</keyword>
<reference evidence="3 4" key="1">
    <citation type="submission" date="2014-09" db="EMBL/GenBank/DDBJ databases">
        <authorList>
            <person name="Urmite Genomes Urmite Genomes"/>
        </authorList>
    </citation>
    <scope>NUCLEOTIDE SEQUENCE [LARGE SCALE GENOMIC DNA]</scope>
    <source>
        <strain evidence="3 4">ES2</strain>
    </source>
</reference>
<organism evidence="3 4">
    <name type="scientific">Planococcus massiliensis</name>
    <dbReference type="NCBI Taxonomy" id="1499687"/>
    <lineage>
        <taxon>Bacteria</taxon>
        <taxon>Bacillati</taxon>
        <taxon>Bacillota</taxon>
        <taxon>Bacilli</taxon>
        <taxon>Bacillales</taxon>
        <taxon>Caryophanaceae</taxon>
        <taxon>Planococcus</taxon>
    </lineage>
</organism>
<dbReference type="InterPro" id="IPR051044">
    <property type="entry name" value="MAG_DAG_Lipase"/>
</dbReference>
<dbReference type="SUPFAM" id="SSF53474">
    <property type="entry name" value="alpha/beta-Hydrolases"/>
    <property type="match status" value="1"/>
</dbReference>
<dbReference type="STRING" id="1499687.BN1080_02407"/>
<dbReference type="Pfam" id="PF12146">
    <property type="entry name" value="Hydrolase_4"/>
    <property type="match status" value="1"/>
</dbReference>
<proteinExistence type="predicted"/>
<feature type="active site" description="Charge relay system" evidence="1">
    <location>
        <position position="192"/>
    </location>
</feature>
<dbReference type="Proteomes" id="UP000043699">
    <property type="component" value="Unassembled WGS sequence"/>
</dbReference>
<accession>A0A098ENN1</accession>
<feature type="active site" description="Nucleophile" evidence="1">
    <location>
        <position position="93"/>
    </location>
</feature>
<dbReference type="RefSeq" id="WP_052652225.1">
    <property type="nucleotide sequence ID" value="NZ_CCXS01000001.1"/>
</dbReference>
<dbReference type="InterPro" id="IPR012354">
    <property type="entry name" value="Esterase_lipase"/>
</dbReference>
<dbReference type="PANTHER" id="PTHR11614">
    <property type="entry name" value="PHOSPHOLIPASE-RELATED"/>
    <property type="match status" value="1"/>
</dbReference>
<name>A0A098ENN1_9BACL</name>
<dbReference type="InterPro" id="IPR029058">
    <property type="entry name" value="AB_hydrolase_fold"/>
</dbReference>
<evidence type="ECO:0000259" key="2">
    <source>
        <dbReference type="Pfam" id="PF12146"/>
    </source>
</evidence>
<protein>
    <submittedName>
        <fullName evidence="3">Carboxylesterase</fullName>
    </submittedName>
</protein>
<evidence type="ECO:0000313" key="4">
    <source>
        <dbReference type="Proteomes" id="UP000043699"/>
    </source>
</evidence>
<dbReference type="EMBL" id="CCXS01000001">
    <property type="protein sequence ID" value="CEG23430.1"/>
    <property type="molecule type" value="Genomic_DNA"/>
</dbReference>
<feature type="domain" description="Serine aminopeptidase S33" evidence="2">
    <location>
        <begin position="17"/>
        <end position="229"/>
    </location>
</feature>
<dbReference type="Gene3D" id="3.40.50.1820">
    <property type="entry name" value="alpha/beta hydrolase"/>
    <property type="match status" value="1"/>
</dbReference>
<sequence>MRISQPKPFFFKSGPRAVLLLHGFTGNSADVRMLGRFLEKHNYTSIAPHYAGHGVEPEKLIPTGPEDWWKDVESAYHQLRDEGYTEIAVAGLSLGGVFTLKLGYTFPVKGLVTMCAPMYMKTTDLMYEGVVKYAQEYKKYEGKSDEVIEEEMEEFKKHPMESLADLQALIADVKEHVDHVYAPLFVVQGRLDDVINTDSANVIYENAESFEKKIKWYEESGHVITLDKEKEQLHEDILAFLETLDWGV</sequence>
<evidence type="ECO:0000256" key="1">
    <source>
        <dbReference type="PIRSR" id="PIRSR017388-1"/>
    </source>
</evidence>
<dbReference type="GO" id="GO:0052689">
    <property type="term" value="F:carboxylic ester hydrolase activity"/>
    <property type="evidence" value="ECO:0007669"/>
    <property type="project" value="InterPro"/>
</dbReference>
<dbReference type="AlphaFoldDB" id="A0A098ENN1"/>
<dbReference type="ESTHER" id="9bacl-a0a098enn1">
    <property type="family name" value="CarbLipBact_1"/>
</dbReference>